<evidence type="ECO:0000256" key="1">
    <source>
        <dbReference type="ARBA" id="ARBA00022691"/>
    </source>
</evidence>
<accession>A0A1F4TRV6</accession>
<dbReference type="PANTHER" id="PTHR21180">
    <property type="entry name" value="ENDONUCLEASE/EXONUCLEASE/PHOSPHATASE FAMILY DOMAIN-CONTAINING PROTEIN 1"/>
    <property type="match status" value="1"/>
</dbReference>
<comment type="caution">
    <text evidence="6">The sequence shown here is derived from an EMBL/GenBank/DDBJ whole genome shotgun (WGS) entry which is preliminary data.</text>
</comment>
<keyword evidence="4" id="KW-0411">Iron-sulfur</keyword>
<proteinExistence type="predicted"/>
<dbReference type="InterPro" id="IPR013785">
    <property type="entry name" value="Aldolase_TIM"/>
</dbReference>
<reference evidence="6 7" key="1">
    <citation type="journal article" date="2016" name="Nat. Commun.">
        <title>Thousands of microbial genomes shed light on interconnected biogeochemical processes in an aquifer system.</title>
        <authorList>
            <person name="Anantharaman K."/>
            <person name="Brown C.T."/>
            <person name="Hug L.A."/>
            <person name="Sharon I."/>
            <person name="Castelle C.J."/>
            <person name="Probst A.J."/>
            <person name="Thomas B.C."/>
            <person name="Singh A."/>
            <person name="Wilkins M.J."/>
            <person name="Karaoz U."/>
            <person name="Brodie E.L."/>
            <person name="Williams K.H."/>
            <person name="Hubbard S.S."/>
            <person name="Banfield J.F."/>
        </authorList>
    </citation>
    <scope>NUCLEOTIDE SEQUENCE [LARGE SCALE GENOMIC DNA]</scope>
</reference>
<feature type="domain" description="Radical SAM core" evidence="5">
    <location>
        <begin position="40"/>
        <end position="271"/>
    </location>
</feature>
<dbReference type="Pfam" id="PF12836">
    <property type="entry name" value="HHH_3"/>
    <property type="match status" value="1"/>
</dbReference>
<dbReference type="Gene3D" id="1.10.150.320">
    <property type="entry name" value="Photosystem II 12 kDa extrinsic protein"/>
    <property type="match status" value="1"/>
</dbReference>
<dbReference type="PANTHER" id="PTHR21180:SF9">
    <property type="entry name" value="TYPE II SECRETION SYSTEM PROTEIN K"/>
    <property type="match status" value="1"/>
</dbReference>
<dbReference type="Pfam" id="PF04055">
    <property type="entry name" value="Radical_SAM"/>
    <property type="match status" value="1"/>
</dbReference>
<keyword evidence="2" id="KW-0479">Metal-binding</keyword>
<evidence type="ECO:0000256" key="4">
    <source>
        <dbReference type="ARBA" id="ARBA00023014"/>
    </source>
</evidence>
<protein>
    <submittedName>
        <fullName evidence="6">Putative DNA modification/repair radical SAM protein</fullName>
    </submittedName>
</protein>
<dbReference type="PROSITE" id="PS51918">
    <property type="entry name" value="RADICAL_SAM"/>
    <property type="match status" value="1"/>
</dbReference>
<dbReference type="GO" id="GO:0003824">
    <property type="term" value="F:catalytic activity"/>
    <property type="evidence" value="ECO:0007669"/>
    <property type="project" value="InterPro"/>
</dbReference>
<organism evidence="6 7">
    <name type="scientific">candidate division WOR-1 bacterium RIFOXYC2_FULL_41_25</name>
    <dbReference type="NCBI Taxonomy" id="1802586"/>
    <lineage>
        <taxon>Bacteria</taxon>
        <taxon>Bacillati</taxon>
        <taxon>Saganbacteria</taxon>
    </lineage>
</organism>
<dbReference type="EMBL" id="MEUI01000001">
    <property type="protein sequence ID" value="OGC35445.1"/>
    <property type="molecule type" value="Genomic_DNA"/>
</dbReference>
<keyword evidence="3" id="KW-0408">Iron</keyword>
<evidence type="ECO:0000313" key="7">
    <source>
        <dbReference type="Proteomes" id="UP000177309"/>
    </source>
</evidence>
<dbReference type="GO" id="GO:0051536">
    <property type="term" value="F:iron-sulfur cluster binding"/>
    <property type="evidence" value="ECO:0007669"/>
    <property type="project" value="UniProtKB-KW"/>
</dbReference>
<dbReference type="SUPFAM" id="SSF47781">
    <property type="entry name" value="RuvA domain 2-like"/>
    <property type="match status" value="1"/>
</dbReference>
<dbReference type="AlphaFoldDB" id="A0A1F4TRV6"/>
<dbReference type="SFLD" id="SFLDS00029">
    <property type="entry name" value="Radical_SAM"/>
    <property type="match status" value="1"/>
</dbReference>
<gene>
    <name evidence="6" type="ORF">A2462_03070</name>
</gene>
<evidence type="ECO:0000256" key="3">
    <source>
        <dbReference type="ARBA" id="ARBA00023004"/>
    </source>
</evidence>
<dbReference type="InterPro" id="IPR058240">
    <property type="entry name" value="rSAM_sf"/>
</dbReference>
<dbReference type="Gene3D" id="3.20.20.70">
    <property type="entry name" value="Aldolase class I"/>
    <property type="match status" value="1"/>
</dbReference>
<dbReference type="GO" id="GO:0046872">
    <property type="term" value="F:metal ion binding"/>
    <property type="evidence" value="ECO:0007669"/>
    <property type="project" value="UniProtKB-KW"/>
</dbReference>
<dbReference type="SFLD" id="SFLDG01102">
    <property type="entry name" value="Uncharacterised_Radical_SAM_Su"/>
    <property type="match status" value="1"/>
</dbReference>
<evidence type="ECO:0000259" key="5">
    <source>
        <dbReference type="PROSITE" id="PS51918"/>
    </source>
</evidence>
<dbReference type="InterPro" id="IPR007197">
    <property type="entry name" value="rSAM"/>
</dbReference>
<evidence type="ECO:0000256" key="2">
    <source>
        <dbReference type="ARBA" id="ARBA00022723"/>
    </source>
</evidence>
<dbReference type="InterPro" id="IPR006638">
    <property type="entry name" value="Elp3/MiaA/NifB-like_rSAM"/>
</dbReference>
<dbReference type="InterPro" id="IPR051675">
    <property type="entry name" value="Endo/Exo/Phosphatase_dom_1"/>
</dbReference>
<dbReference type="InterPro" id="IPR010994">
    <property type="entry name" value="RuvA_2-like"/>
</dbReference>
<dbReference type="Proteomes" id="UP000177309">
    <property type="component" value="Unassembled WGS sequence"/>
</dbReference>
<evidence type="ECO:0000313" key="6">
    <source>
        <dbReference type="EMBL" id="OGC35445.1"/>
    </source>
</evidence>
<sequence>MTPEEKLQILGDSAKYDVSCCGGSQRQVGNIPGLYYASGSRGKVIPILKTLFTNECKNNCMYCVNRVSRDIPRATFTPDELAKTFAEFSRQQFVEGLFLSSGVAGQANQTMQKMIDTAALLRYKHRYRGYIHLKILPGSHHSMIRRALKFATRVSVNIETPTPQQLCQITTGKDFHRDIIDTMEIIKEETEQKTGWVDQSTQFIVGATKETDQQIVKTMAWLREKKGLNRTYFSAYTPVDKAQSHQDLVQSFQRKNRLYQTEFLLRLYGFNSKEIYFNQEGKLPNNIDPKLNYALHNQEKFPIEINTASRHQLLRIPGIGQIAAERIIQARHEGRLSHLTSLKQLGAATKRAAPFILINGKKQGSLKDLNLSEQLSLNL</sequence>
<dbReference type="SUPFAM" id="SSF102114">
    <property type="entry name" value="Radical SAM enzymes"/>
    <property type="match status" value="1"/>
</dbReference>
<dbReference type="CDD" id="cd01335">
    <property type="entry name" value="Radical_SAM"/>
    <property type="match status" value="1"/>
</dbReference>
<dbReference type="SMART" id="SM00729">
    <property type="entry name" value="Elp3"/>
    <property type="match status" value="1"/>
</dbReference>
<dbReference type="NCBIfam" id="TIGR03916">
    <property type="entry name" value="rSAM_link_UDG"/>
    <property type="match status" value="1"/>
</dbReference>
<keyword evidence="1" id="KW-0949">S-adenosyl-L-methionine</keyword>
<dbReference type="InterPro" id="IPR023874">
    <property type="entry name" value="DNA_rSAM_put"/>
</dbReference>
<name>A0A1F4TRV6_UNCSA</name>